<organism evidence="2 3">
    <name type="scientific">Bradyrhizobium erythrophlei</name>
    <dbReference type="NCBI Taxonomy" id="1437360"/>
    <lineage>
        <taxon>Bacteria</taxon>
        <taxon>Pseudomonadati</taxon>
        <taxon>Pseudomonadota</taxon>
        <taxon>Alphaproteobacteria</taxon>
        <taxon>Hyphomicrobiales</taxon>
        <taxon>Nitrobacteraceae</taxon>
        <taxon>Bradyrhizobium</taxon>
    </lineage>
</organism>
<evidence type="ECO:0000256" key="1">
    <source>
        <dbReference type="SAM" id="MobiDB-lite"/>
    </source>
</evidence>
<protein>
    <submittedName>
        <fullName evidence="2">Uncharacterized protein</fullName>
    </submittedName>
</protein>
<proteinExistence type="predicted"/>
<feature type="compositionally biased region" description="Basic residues" evidence="1">
    <location>
        <begin position="27"/>
        <end position="38"/>
    </location>
</feature>
<accession>A0A1M5IAC6</accession>
<dbReference type="Proteomes" id="UP000190675">
    <property type="component" value="Chromosome I"/>
</dbReference>
<reference evidence="2 3" key="1">
    <citation type="submission" date="2016-11" db="EMBL/GenBank/DDBJ databases">
        <authorList>
            <person name="Jaros S."/>
            <person name="Januszkiewicz K."/>
            <person name="Wedrychowicz H."/>
        </authorList>
    </citation>
    <scope>NUCLEOTIDE SEQUENCE [LARGE SCALE GENOMIC DNA]</scope>
    <source>
        <strain evidence="2 3">GAS242</strain>
    </source>
</reference>
<dbReference type="EMBL" id="LT670818">
    <property type="protein sequence ID" value="SHG24840.1"/>
    <property type="molecule type" value="Genomic_DNA"/>
</dbReference>
<evidence type="ECO:0000313" key="2">
    <source>
        <dbReference type="EMBL" id="SHG24840.1"/>
    </source>
</evidence>
<dbReference type="RefSeq" id="WP_079565324.1">
    <property type="nucleotide sequence ID" value="NZ_LT670818.1"/>
</dbReference>
<name>A0A1M5IAC6_9BRAD</name>
<dbReference type="AlphaFoldDB" id="A0A1M5IAC6"/>
<feature type="compositionally biased region" description="Basic and acidic residues" evidence="1">
    <location>
        <begin position="1"/>
        <end position="10"/>
    </location>
</feature>
<feature type="region of interest" description="Disordered" evidence="1">
    <location>
        <begin position="1"/>
        <end position="38"/>
    </location>
</feature>
<evidence type="ECO:0000313" key="3">
    <source>
        <dbReference type="Proteomes" id="UP000190675"/>
    </source>
</evidence>
<gene>
    <name evidence="2" type="ORF">SAMN05444169_1392</name>
</gene>
<sequence length="87" mass="10068">MDTPKDKLMSPDRQPNPGPFGGTCWAKGHRHYPTRHQSIRAQRKLEIETLDAMIRQMREQHNAGQSVDVKAFATVINTRNRLERELC</sequence>